<comment type="caution">
    <text evidence="1">The sequence shown here is derived from an EMBL/GenBank/DDBJ whole genome shotgun (WGS) entry which is preliminary data.</text>
</comment>
<organism evidence="1 2">
    <name type="scientific">Cercophora newfieldiana</name>
    <dbReference type="NCBI Taxonomy" id="92897"/>
    <lineage>
        <taxon>Eukaryota</taxon>
        <taxon>Fungi</taxon>
        <taxon>Dikarya</taxon>
        <taxon>Ascomycota</taxon>
        <taxon>Pezizomycotina</taxon>
        <taxon>Sordariomycetes</taxon>
        <taxon>Sordariomycetidae</taxon>
        <taxon>Sordariales</taxon>
        <taxon>Lasiosphaeriaceae</taxon>
        <taxon>Cercophora</taxon>
    </lineage>
</organism>
<proteinExistence type="predicted"/>
<gene>
    <name evidence="1" type="ORF">B0T16DRAFT_242358</name>
</gene>
<evidence type="ECO:0000313" key="2">
    <source>
        <dbReference type="Proteomes" id="UP001174936"/>
    </source>
</evidence>
<accession>A0AA39XSB4</accession>
<protein>
    <submittedName>
        <fullName evidence="1">Uncharacterized protein</fullName>
    </submittedName>
</protein>
<dbReference type="Proteomes" id="UP001174936">
    <property type="component" value="Unassembled WGS sequence"/>
</dbReference>
<dbReference type="EMBL" id="JAULSV010000007">
    <property type="protein sequence ID" value="KAK0639332.1"/>
    <property type="molecule type" value="Genomic_DNA"/>
</dbReference>
<evidence type="ECO:0000313" key="1">
    <source>
        <dbReference type="EMBL" id="KAK0639332.1"/>
    </source>
</evidence>
<reference evidence="1" key="1">
    <citation type="submission" date="2023-06" db="EMBL/GenBank/DDBJ databases">
        <title>Genome-scale phylogeny and comparative genomics of the fungal order Sordariales.</title>
        <authorList>
            <consortium name="Lawrence Berkeley National Laboratory"/>
            <person name="Hensen N."/>
            <person name="Bonometti L."/>
            <person name="Westerberg I."/>
            <person name="Brannstrom I.O."/>
            <person name="Guillou S."/>
            <person name="Cros-Aarteil S."/>
            <person name="Calhoun S."/>
            <person name="Haridas S."/>
            <person name="Kuo A."/>
            <person name="Mondo S."/>
            <person name="Pangilinan J."/>
            <person name="Riley R."/>
            <person name="Labutti K."/>
            <person name="Andreopoulos B."/>
            <person name="Lipzen A."/>
            <person name="Chen C."/>
            <person name="Yanf M."/>
            <person name="Daum C."/>
            <person name="Ng V."/>
            <person name="Clum A."/>
            <person name="Steindorff A."/>
            <person name="Ohm R."/>
            <person name="Martin F."/>
            <person name="Silar P."/>
            <person name="Natvig D."/>
            <person name="Lalanne C."/>
            <person name="Gautier V."/>
            <person name="Ament-Velasquez S.L."/>
            <person name="Kruys A."/>
            <person name="Hutchinson M.I."/>
            <person name="Powell A.J."/>
            <person name="Barry K."/>
            <person name="Miller A.N."/>
            <person name="Grigoriev I.V."/>
            <person name="Debuchy R."/>
            <person name="Gladieux P."/>
            <person name="Thoren M.H."/>
            <person name="Johannesson H."/>
        </authorList>
    </citation>
    <scope>NUCLEOTIDE SEQUENCE</scope>
    <source>
        <strain evidence="1">SMH2532-1</strain>
    </source>
</reference>
<keyword evidence="2" id="KW-1185">Reference proteome</keyword>
<name>A0AA39XSB4_9PEZI</name>
<sequence>MHFRGSSAGCSVFNKHGCMLRNAVEEAFLFVLRSEDGICNFGRGFETIEDLLALALHGCWSQLPKREHEFEHNAKSPTWSNLSDATGHRQVERAGAKVAQPLEPRNPRVAETSRILLPALDMLEVYVWSHPNQSTIRAIRVRSFASRRCAPSVSSSLARGITFGPSGSARPSTGRRLCKHRCVAFLPPLSRLNLNSLLLEHTLLNNVAHLIHP</sequence>
<dbReference type="AlphaFoldDB" id="A0AA39XSB4"/>